<comment type="caution">
    <text evidence="10">The sequence shown here is derived from an EMBL/GenBank/DDBJ whole genome shotgun (WGS) entry which is preliminary data.</text>
</comment>
<dbReference type="NCBIfam" id="NF007610">
    <property type="entry name" value="PRK10258.1"/>
    <property type="match status" value="1"/>
</dbReference>
<dbReference type="EC" id="2.1.1.197" evidence="3 8"/>
<dbReference type="InterPro" id="IPR013216">
    <property type="entry name" value="Methyltransf_11"/>
</dbReference>
<evidence type="ECO:0000256" key="5">
    <source>
        <dbReference type="ARBA" id="ARBA00022679"/>
    </source>
</evidence>
<evidence type="ECO:0000256" key="6">
    <source>
        <dbReference type="ARBA" id="ARBA00022691"/>
    </source>
</evidence>
<comment type="catalytic activity">
    <reaction evidence="1 8">
        <text>malonyl-[ACP] + S-adenosyl-L-methionine = malonyl-[ACP] methyl ester + S-adenosyl-L-homocysteine</text>
        <dbReference type="Rhea" id="RHEA:17105"/>
        <dbReference type="Rhea" id="RHEA-COMP:9623"/>
        <dbReference type="Rhea" id="RHEA-COMP:9954"/>
        <dbReference type="ChEBI" id="CHEBI:57856"/>
        <dbReference type="ChEBI" id="CHEBI:59789"/>
        <dbReference type="ChEBI" id="CHEBI:78449"/>
        <dbReference type="ChEBI" id="CHEBI:78845"/>
        <dbReference type="EC" id="2.1.1.197"/>
    </reaction>
</comment>
<dbReference type="GO" id="GO:0102130">
    <property type="term" value="F:malonyl-CoA methyltransferase activity"/>
    <property type="evidence" value="ECO:0007669"/>
    <property type="project" value="UniProtKB-EC"/>
</dbReference>
<evidence type="ECO:0000313" key="10">
    <source>
        <dbReference type="EMBL" id="MFH8133856.1"/>
    </source>
</evidence>
<dbReference type="PANTHER" id="PTHR43861:SF1">
    <property type="entry name" value="TRANS-ACONITATE 2-METHYLTRANSFERASE"/>
    <property type="match status" value="1"/>
</dbReference>
<dbReference type="CDD" id="cd02440">
    <property type="entry name" value="AdoMet_MTases"/>
    <property type="match status" value="1"/>
</dbReference>
<keyword evidence="4 8" id="KW-0489">Methyltransferase</keyword>
<dbReference type="Pfam" id="PF08241">
    <property type="entry name" value="Methyltransf_11"/>
    <property type="match status" value="1"/>
</dbReference>
<dbReference type="InterPro" id="IPR011814">
    <property type="entry name" value="BioC"/>
</dbReference>
<keyword evidence="7 8" id="KW-0093">Biotin biosynthesis</keyword>
<dbReference type="EMBL" id="JBGFSN010000004">
    <property type="protein sequence ID" value="MFH8133856.1"/>
    <property type="molecule type" value="Genomic_DNA"/>
</dbReference>
<keyword evidence="11" id="KW-1185">Reference proteome</keyword>
<keyword evidence="6 8" id="KW-0949">S-adenosyl-L-methionine</keyword>
<evidence type="ECO:0000313" key="11">
    <source>
        <dbReference type="Proteomes" id="UP001611251"/>
    </source>
</evidence>
<comment type="function">
    <text evidence="8">Converts the free carboxyl group of a malonyl-thioester to its methyl ester by transfer of a methyl group from S-adenosyl-L-methionine (SAM). It allows to synthesize pimeloyl-ACP via the fatty acid synthetic pathway.</text>
</comment>
<evidence type="ECO:0000256" key="4">
    <source>
        <dbReference type="ARBA" id="ARBA00022603"/>
    </source>
</evidence>
<dbReference type="NCBIfam" id="TIGR02072">
    <property type="entry name" value="BioC"/>
    <property type="match status" value="1"/>
</dbReference>
<protein>
    <recommendedName>
        <fullName evidence="3 8">Malonyl-[acyl-carrier protein] O-methyltransferase</fullName>
        <shortName evidence="8">Malonyl-ACP O-methyltransferase</shortName>
        <ecNumber evidence="3 8">2.1.1.197</ecNumber>
    </recommendedName>
    <alternativeName>
        <fullName evidence="8">Biotin synthesis protein BioC</fullName>
    </alternativeName>
</protein>
<comment type="pathway">
    <text evidence="2 8">Cofactor biosynthesis; biotin biosynthesis.</text>
</comment>
<proteinExistence type="inferred from homology"/>
<dbReference type="InterPro" id="IPR029063">
    <property type="entry name" value="SAM-dependent_MTases_sf"/>
</dbReference>
<keyword evidence="5 8" id="KW-0808">Transferase</keyword>
<name>A0ABW7PU68_9GAMM</name>
<reference evidence="10 11" key="1">
    <citation type="submission" date="2024-08" db="EMBL/GenBank/DDBJ databases">
        <title>Pantoea ronii - a newly identified human opportunistic pathogen.</title>
        <authorList>
            <person name="Keidar-Friedman D."/>
            <person name="Sorek N."/>
            <person name="Leshin-Carmel D."/>
            <person name="Tsur A."/>
            <person name="Amsalem M."/>
            <person name="Tolkach D."/>
            <person name="Brosh-Nissimov T."/>
        </authorList>
    </citation>
    <scope>NUCLEOTIDE SEQUENCE [LARGE SCALE GENOMIC DNA]</scope>
    <source>
        <strain evidence="10 11">AA23256</strain>
    </source>
</reference>
<dbReference type="HAMAP" id="MF_00835">
    <property type="entry name" value="BioC"/>
    <property type="match status" value="1"/>
</dbReference>
<dbReference type="PANTHER" id="PTHR43861">
    <property type="entry name" value="TRANS-ACONITATE 2-METHYLTRANSFERASE-RELATED"/>
    <property type="match status" value="1"/>
</dbReference>
<evidence type="ECO:0000259" key="9">
    <source>
        <dbReference type="Pfam" id="PF08241"/>
    </source>
</evidence>
<gene>
    <name evidence="8 10" type="primary">bioC</name>
    <name evidence="10" type="ORF">ABU178_06680</name>
</gene>
<sequence>MTQPVNKLAVAQAFGRAASHYDRHAALQRLSGEALLALAPVNPGLQLLDAGCGTGWFSRYWRQRGHQVTALDLSAAMLQQARQQQAADRYISGDIDALPIASGSMDLVWSNLAVQWSDDLRAALHQFVRVTRPGGCVLFSTLTAGSLQEIHDAWQYLDARPHANRFLSAAQIRAACGDLNVRLQQQSLTLHFPDALSAMRSLKGIGATHLHQGRDDTMLTRQRLAQLEQHWTRDVEGCRLTYQLMYGVITP</sequence>
<accession>A0ABW7PU68</accession>
<dbReference type="Gene3D" id="3.40.50.150">
    <property type="entry name" value="Vaccinia Virus protein VP39"/>
    <property type="match status" value="1"/>
</dbReference>
<evidence type="ECO:0000256" key="8">
    <source>
        <dbReference type="HAMAP-Rule" id="MF_00835"/>
    </source>
</evidence>
<evidence type="ECO:0000256" key="2">
    <source>
        <dbReference type="ARBA" id="ARBA00004746"/>
    </source>
</evidence>
<feature type="domain" description="Methyltransferase type 11" evidence="9">
    <location>
        <begin position="48"/>
        <end position="139"/>
    </location>
</feature>
<evidence type="ECO:0000256" key="7">
    <source>
        <dbReference type="ARBA" id="ARBA00022756"/>
    </source>
</evidence>
<evidence type="ECO:0000256" key="1">
    <source>
        <dbReference type="ARBA" id="ARBA00000852"/>
    </source>
</evidence>
<comment type="similarity">
    <text evidence="8">Belongs to the methyltransferase superfamily.</text>
</comment>
<organism evidence="10 11">
    <name type="scientific">Pantoea osteomyelitidis</name>
    <dbReference type="NCBI Taxonomy" id="3230026"/>
    <lineage>
        <taxon>Bacteria</taxon>
        <taxon>Pseudomonadati</taxon>
        <taxon>Pseudomonadota</taxon>
        <taxon>Gammaproteobacteria</taxon>
        <taxon>Enterobacterales</taxon>
        <taxon>Erwiniaceae</taxon>
        <taxon>Pantoea</taxon>
    </lineage>
</organism>
<evidence type="ECO:0000256" key="3">
    <source>
        <dbReference type="ARBA" id="ARBA00012327"/>
    </source>
</evidence>
<dbReference type="SUPFAM" id="SSF53335">
    <property type="entry name" value="S-adenosyl-L-methionine-dependent methyltransferases"/>
    <property type="match status" value="1"/>
</dbReference>
<dbReference type="Proteomes" id="UP001611251">
    <property type="component" value="Unassembled WGS sequence"/>
</dbReference>
<dbReference type="RefSeq" id="WP_397213162.1">
    <property type="nucleotide sequence ID" value="NZ_JBGFSN010000004.1"/>
</dbReference>
<dbReference type="GO" id="GO:0032259">
    <property type="term" value="P:methylation"/>
    <property type="evidence" value="ECO:0007669"/>
    <property type="project" value="UniProtKB-KW"/>
</dbReference>